<dbReference type="Proteomes" id="UP000318017">
    <property type="component" value="Chromosome"/>
</dbReference>
<dbReference type="KEGG" id="ahel:Q31a_57260"/>
<reference evidence="1 2" key="1">
    <citation type="submission" date="2019-02" db="EMBL/GenBank/DDBJ databases">
        <title>Deep-cultivation of Planctomycetes and their phenomic and genomic characterization uncovers novel biology.</title>
        <authorList>
            <person name="Wiegand S."/>
            <person name="Jogler M."/>
            <person name="Boedeker C."/>
            <person name="Pinto D."/>
            <person name="Vollmers J."/>
            <person name="Rivas-Marin E."/>
            <person name="Kohn T."/>
            <person name="Peeters S.H."/>
            <person name="Heuer A."/>
            <person name="Rast P."/>
            <person name="Oberbeckmann S."/>
            <person name="Bunk B."/>
            <person name="Jeske O."/>
            <person name="Meyerdierks A."/>
            <person name="Storesund J.E."/>
            <person name="Kallscheuer N."/>
            <person name="Luecker S."/>
            <person name="Lage O.M."/>
            <person name="Pohl T."/>
            <person name="Merkel B.J."/>
            <person name="Hornburger P."/>
            <person name="Mueller R.-W."/>
            <person name="Bruemmer F."/>
            <person name="Labrenz M."/>
            <person name="Spormann A.M."/>
            <person name="Op den Camp H."/>
            <person name="Overmann J."/>
            <person name="Amann R."/>
            <person name="Jetten M.S.M."/>
            <person name="Mascher T."/>
            <person name="Medema M.H."/>
            <person name="Devos D.P."/>
            <person name="Kaster A.-K."/>
            <person name="Ovreas L."/>
            <person name="Rohde M."/>
            <person name="Galperin M.Y."/>
            <person name="Jogler C."/>
        </authorList>
    </citation>
    <scope>NUCLEOTIDE SEQUENCE [LARGE SCALE GENOMIC DNA]</scope>
    <source>
        <strain evidence="1 2">Q31a</strain>
    </source>
</reference>
<organism evidence="1 2">
    <name type="scientific">Aureliella helgolandensis</name>
    <dbReference type="NCBI Taxonomy" id="2527968"/>
    <lineage>
        <taxon>Bacteria</taxon>
        <taxon>Pseudomonadati</taxon>
        <taxon>Planctomycetota</taxon>
        <taxon>Planctomycetia</taxon>
        <taxon>Pirellulales</taxon>
        <taxon>Pirellulaceae</taxon>
        <taxon>Aureliella</taxon>
    </lineage>
</organism>
<accession>A0A518GFJ3</accession>
<proteinExistence type="predicted"/>
<dbReference type="EMBL" id="CP036298">
    <property type="protein sequence ID" value="QDV27338.1"/>
    <property type="molecule type" value="Genomic_DNA"/>
</dbReference>
<evidence type="ECO:0000313" key="2">
    <source>
        <dbReference type="Proteomes" id="UP000318017"/>
    </source>
</evidence>
<sequence length="89" mass="9795">MQWSVPKRLTSQLQLPPAVALHRGTALAGNACLSHFRVCNKKLSKPFSASEIQIHEAPVSVILWSALGTLVPQFLESPHFEILRPDDPA</sequence>
<dbReference type="AlphaFoldDB" id="A0A518GFJ3"/>
<name>A0A518GFJ3_9BACT</name>
<evidence type="ECO:0000313" key="1">
    <source>
        <dbReference type="EMBL" id="QDV27338.1"/>
    </source>
</evidence>
<protein>
    <submittedName>
        <fullName evidence="1">Uncharacterized protein</fullName>
    </submittedName>
</protein>
<keyword evidence="2" id="KW-1185">Reference proteome</keyword>
<gene>
    <name evidence="1" type="ORF">Q31a_57260</name>
</gene>